<feature type="compositionally biased region" description="Pro residues" evidence="1">
    <location>
        <begin position="278"/>
        <end position="289"/>
    </location>
</feature>
<organism evidence="2 3">
    <name type="scientific">Puccinia coronata f. sp. avenae</name>
    <dbReference type="NCBI Taxonomy" id="200324"/>
    <lineage>
        <taxon>Eukaryota</taxon>
        <taxon>Fungi</taxon>
        <taxon>Dikarya</taxon>
        <taxon>Basidiomycota</taxon>
        <taxon>Pucciniomycotina</taxon>
        <taxon>Pucciniomycetes</taxon>
        <taxon>Pucciniales</taxon>
        <taxon>Pucciniaceae</taxon>
        <taxon>Puccinia</taxon>
    </lineage>
</organism>
<protein>
    <submittedName>
        <fullName evidence="2">Uncharacterized protein</fullName>
    </submittedName>
</protein>
<accession>A0A2N5TSY4</accession>
<feature type="region of interest" description="Disordered" evidence="1">
    <location>
        <begin position="255"/>
        <end position="331"/>
    </location>
</feature>
<sequence>MPYPPPRAHRKAALQMWTKTQALVDQAVTDWKLPATLASLSSHQPRTSIAEQMDFCNNQPIDHHAPVVRESIAPYALFPQFKPRQPLAIVDQAVLSPPSLSEQLAQAVKLPVDGDRFSPLRGQRATSPLIIPSNSPTVKKKGFKAQQKPSQPTPKKLASETEANSFPSRIATESALASPGLSIPKDACAQLPPTTIVERLRSQNSSTVAHDSTIQPRQATKDSKPCRNELPAVDKIQEAPPPSTAAFYSGLRLPTTTKKADLRPDRSQSHVADARPTPMRPPLPMPPVEPTTRVDEIAQPVPSFPSNIRHQNHPSAPLFPRLSPISKSSTPLSLAGSSLYQSSSNSTPHRPLLISPSCAHEAKMAILNPTPDVELLKSALAKISYDAPVSTRALFSAPMSQPPPQAIPEKPSSQVSASSRLATASLGAPCSPTLPTHLSRKSRIKRQMSLAQTADDSASVYTKRASRVGQQQEGEMLSSTTISRVPGGWNEEESNKIKAQLIKALKESNLAVQKATSRRLSTPDFVHSPAKSRSAFRASMFSTSQLSSVNLDSHMGHDRSRALMSVAKGSTAEEPPASRRSVDWLSREPESRVSIINWPSTSQPEESMKSMSFDEDTPIPLTSGEYKSIRGGRGGRVSSVVGQWAKLTAANRAGILSPRKTPLENKMEEAAAPGTSSSSLLILSRGLSIRPKNTSHSS</sequence>
<gene>
    <name evidence="2" type="ORF">PCASD_20660</name>
</gene>
<feature type="compositionally biased region" description="Low complexity" evidence="1">
    <location>
        <begin position="676"/>
        <end position="685"/>
    </location>
</feature>
<feature type="region of interest" description="Disordered" evidence="1">
    <location>
        <begin position="201"/>
        <end position="226"/>
    </location>
</feature>
<proteinExistence type="predicted"/>
<feature type="region of interest" description="Disordered" evidence="1">
    <location>
        <begin position="566"/>
        <end position="585"/>
    </location>
</feature>
<feature type="compositionally biased region" description="Basic and acidic residues" evidence="1">
    <location>
        <begin position="258"/>
        <end position="268"/>
    </location>
</feature>
<dbReference type="AlphaFoldDB" id="A0A2N5TSY4"/>
<dbReference type="Proteomes" id="UP000235392">
    <property type="component" value="Unassembled WGS sequence"/>
</dbReference>
<name>A0A2N5TSY4_9BASI</name>
<feature type="region of interest" description="Disordered" evidence="1">
    <location>
        <begin position="398"/>
        <end position="443"/>
    </location>
</feature>
<dbReference type="EMBL" id="PGCI01000360">
    <property type="protein sequence ID" value="PLW28592.1"/>
    <property type="molecule type" value="Genomic_DNA"/>
</dbReference>
<comment type="caution">
    <text evidence="2">The sequence shown here is derived from an EMBL/GenBank/DDBJ whole genome shotgun (WGS) entry which is preliminary data.</text>
</comment>
<feature type="compositionally biased region" description="Polar residues" evidence="1">
    <location>
        <begin position="411"/>
        <end position="422"/>
    </location>
</feature>
<reference evidence="2 3" key="1">
    <citation type="submission" date="2017-11" db="EMBL/GenBank/DDBJ databases">
        <title>De novo assembly and phasing of dikaryotic genomes from two isolates of Puccinia coronata f. sp. avenae, the causal agent of oat crown rust.</title>
        <authorList>
            <person name="Miller M.E."/>
            <person name="Zhang Y."/>
            <person name="Omidvar V."/>
            <person name="Sperschneider J."/>
            <person name="Schwessinger B."/>
            <person name="Raley C."/>
            <person name="Palmer J.M."/>
            <person name="Garnica D."/>
            <person name="Upadhyaya N."/>
            <person name="Rathjen J."/>
            <person name="Taylor J.M."/>
            <person name="Park R.F."/>
            <person name="Dodds P.N."/>
            <person name="Hirsch C.D."/>
            <person name="Kianian S.F."/>
            <person name="Figueroa M."/>
        </authorList>
    </citation>
    <scope>NUCLEOTIDE SEQUENCE [LARGE SCALE GENOMIC DNA]</scope>
    <source>
        <strain evidence="2">12SD80</strain>
    </source>
</reference>
<evidence type="ECO:0000313" key="2">
    <source>
        <dbReference type="EMBL" id="PLW28592.1"/>
    </source>
</evidence>
<evidence type="ECO:0000256" key="1">
    <source>
        <dbReference type="SAM" id="MobiDB-lite"/>
    </source>
</evidence>
<feature type="region of interest" description="Disordered" evidence="1">
    <location>
        <begin position="466"/>
        <end position="489"/>
    </location>
</feature>
<evidence type="ECO:0000313" key="3">
    <source>
        <dbReference type="Proteomes" id="UP000235392"/>
    </source>
</evidence>
<feature type="region of interest" description="Disordered" evidence="1">
    <location>
        <begin position="118"/>
        <end position="169"/>
    </location>
</feature>
<feature type="compositionally biased region" description="Basic and acidic residues" evidence="1">
    <location>
        <begin position="576"/>
        <end position="585"/>
    </location>
</feature>
<feature type="compositionally biased region" description="Polar residues" evidence="1">
    <location>
        <begin position="202"/>
        <end position="218"/>
    </location>
</feature>
<feature type="region of interest" description="Disordered" evidence="1">
    <location>
        <begin position="658"/>
        <end position="685"/>
    </location>
</feature>
<feature type="compositionally biased region" description="Polar residues" evidence="1">
    <location>
        <begin position="468"/>
        <end position="483"/>
    </location>
</feature>